<keyword evidence="1" id="KW-0812">Transmembrane</keyword>
<keyword evidence="3" id="KW-1185">Reference proteome</keyword>
<dbReference type="Proteomes" id="UP000738431">
    <property type="component" value="Chromosome"/>
</dbReference>
<evidence type="ECO:0000313" key="2">
    <source>
        <dbReference type="EMBL" id="WRQ86433.1"/>
    </source>
</evidence>
<keyword evidence="1" id="KW-0472">Membrane</keyword>
<reference evidence="2 3" key="2">
    <citation type="submission" date="2023-12" db="EMBL/GenBank/DDBJ databases">
        <title>Description of an unclassified Opitutus bacterium of Verrucomicrobiota.</title>
        <authorList>
            <person name="Zhang D.-F."/>
        </authorList>
    </citation>
    <scope>NUCLEOTIDE SEQUENCE [LARGE SCALE GENOMIC DNA]</scope>
    <source>
        <strain evidence="2 3">WL0086</strain>
    </source>
</reference>
<evidence type="ECO:0000256" key="1">
    <source>
        <dbReference type="SAM" id="Phobius"/>
    </source>
</evidence>
<keyword evidence="1" id="KW-1133">Transmembrane helix</keyword>
<reference evidence="2 3" key="1">
    <citation type="submission" date="2021-08" db="EMBL/GenBank/DDBJ databases">
        <authorList>
            <person name="Zhang D."/>
            <person name="Zhang A."/>
            <person name="Wang L."/>
        </authorList>
    </citation>
    <scope>NUCLEOTIDE SEQUENCE [LARGE SCALE GENOMIC DNA]</scope>
    <source>
        <strain evidence="2 3">WL0086</strain>
    </source>
</reference>
<feature type="transmembrane region" description="Helical" evidence="1">
    <location>
        <begin position="6"/>
        <end position="25"/>
    </location>
</feature>
<proteinExistence type="predicted"/>
<protein>
    <submittedName>
        <fullName evidence="2">Uncharacterized protein</fullName>
    </submittedName>
</protein>
<accession>A0ABZ1C520</accession>
<organism evidence="2 3">
    <name type="scientific">Actomonas aquatica</name>
    <dbReference type="NCBI Taxonomy" id="2866162"/>
    <lineage>
        <taxon>Bacteria</taxon>
        <taxon>Pseudomonadati</taxon>
        <taxon>Verrucomicrobiota</taxon>
        <taxon>Opitutia</taxon>
        <taxon>Opitutales</taxon>
        <taxon>Opitutaceae</taxon>
        <taxon>Actomonas</taxon>
    </lineage>
</organism>
<dbReference type="EMBL" id="CP139781">
    <property type="protein sequence ID" value="WRQ86433.1"/>
    <property type="molecule type" value="Genomic_DNA"/>
</dbReference>
<gene>
    <name evidence="2" type="ORF">K1X11_016580</name>
</gene>
<evidence type="ECO:0000313" key="3">
    <source>
        <dbReference type="Proteomes" id="UP000738431"/>
    </source>
</evidence>
<dbReference type="RefSeq" id="WP_221031355.1">
    <property type="nucleotide sequence ID" value="NZ_CP139781.1"/>
</dbReference>
<name>A0ABZ1C520_9BACT</name>
<sequence length="211" mass="23855">MDGLPIPTILVALWVTVAVVFVLLAKRHARKSSENTRRLAIELGLSIAEQPPVFGVFSRRPEVAGEREGKLTRLERFSTGSGKNRQQWVALAVRPRLRGRLEFRLSPESFGNKVRGLFGYKEIKVGDPRFDRDWYVETNLEAFFRDALLPELRERLQQLRQEGLKGRFETHDGDVRYVEPGSLGSDGQRRRLVLAADMVSTLAEVVEVAAG</sequence>